<evidence type="ECO:0000259" key="6">
    <source>
        <dbReference type="PROSITE" id="PS50011"/>
    </source>
</evidence>
<keyword evidence="3" id="KW-0067">ATP-binding</keyword>
<feature type="compositionally biased region" description="Low complexity" evidence="4">
    <location>
        <begin position="722"/>
        <end position="738"/>
    </location>
</feature>
<comment type="caution">
    <text evidence="7">The sequence shown here is derived from an EMBL/GenBank/DDBJ whole genome shotgun (WGS) entry which is preliminary data.</text>
</comment>
<feature type="compositionally biased region" description="Low complexity" evidence="4">
    <location>
        <begin position="306"/>
        <end position="321"/>
    </location>
</feature>
<keyword evidence="8" id="KW-1185">Reference proteome</keyword>
<feature type="compositionally biased region" description="Gly residues" evidence="4">
    <location>
        <begin position="384"/>
        <end position="397"/>
    </location>
</feature>
<dbReference type="Gene3D" id="1.10.510.10">
    <property type="entry name" value="Transferase(Phosphotransferase) domain 1"/>
    <property type="match status" value="2"/>
</dbReference>
<feature type="compositionally biased region" description="Basic and acidic residues" evidence="4">
    <location>
        <begin position="631"/>
        <end position="646"/>
    </location>
</feature>
<dbReference type="Pfam" id="PF07714">
    <property type="entry name" value="PK_Tyr_Ser-Thr"/>
    <property type="match status" value="1"/>
</dbReference>
<feature type="region of interest" description="Disordered" evidence="4">
    <location>
        <begin position="381"/>
        <end position="475"/>
    </location>
</feature>
<feature type="compositionally biased region" description="Low complexity" evidence="4">
    <location>
        <begin position="434"/>
        <end position="464"/>
    </location>
</feature>
<dbReference type="InterPro" id="IPR000719">
    <property type="entry name" value="Prot_kinase_dom"/>
</dbReference>
<feature type="region of interest" description="Disordered" evidence="4">
    <location>
        <begin position="186"/>
        <end position="350"/>
    </location>
</feature>
<dbReference type="SUPFAM" id="SSF56112">
    <property type="entry name" value="Protein kinase-like (PK-like)"/>
    <property type="match status" value="1"/>
</dbReference>
<feature type="compositionally biased region" description="Gly residues" evidence="4">
    <location>
        <begin position="289"/>
        <end position="305"/>
    </location>
</feature>
<dbReference type="AlphaFoldDB" id="A0A6G4U7E4"/>
<feature type="compositionally biased region" description="Low complexity" evidence="4">
    <location>
        <begin position="617"/>
        <end position="630"/>
    </location>
</feature>
<keyword evidence="7" id="KW-0808">Transferase</keyword>
<dbReference type="Proteomes" id="UP000481583">
    <property type="component" value="Unassembled WGS sequence"/>
</dbReference>
<feature type="region of interest" description="Disordered" evidence="4">
    <location>
        <begin position="608"/>
        <end position="677"/>
    </location>
</feature>
<dbReference type="EMBL" id="JAAKZV010000135">
    <property type="protein sequence ID" value="NGN67308.1"/>
    <property type="molecule type" value="Genomic_DNA"/>
</dbReference>
<feature type="domain" description="Protein kinase" evidence="6">
    <location>
        <begin position="1"/>
        <end position="594"/>
    </location>
</feature>
<evidence type="ECO:0000313" key="7">
    <source>
        <dbReference type="EMBL" id="NGN67308.1"/>
    </source>
</evidence>
<keyword evidence="2" id="KW-0547">Nucleotide-binding</keyword>
<evidence type="ECO:0000256" key="1">
    <source>
        <dbReference type="ARBA" id="ARBA00008874"/>
    </source>
</evidence>
<keyword evidence="7" id="KW-0723">Serine/threonine-protein kinase</keyword>
<evidence type="ECO:0000256" key="4">
    <source>
        <dbReference type="SAM" id="MobiDB-lite"/>
    </source>
</evidence>
<dbReference type="RefSeq" id="WP_165240605.1">
    <property type="nucleotide sequence ID" value="NZ_JAAKZV010000135.1"/>
</dbReference>
<comment type="similarity">
    <text evidence="1">Belongs to the protein kinase superfamily. STE Ser/Thr protein kinase family. STE20 subfamily.</text>
</comment>
<evidence type="ECO:0000313" key="8">
    <source>
        <dbReference type="Proteomes" id="UP000481583"/>
    </source>
</evidence>
<accession>A0A6G4U7E4</accession>
<keyword evidence="5" id="KW-0472">Membrane</keyword>
<keyword evidence="5" id="KW-1133">Transmembrane helix</keyword>
<sequence>MDDYAGRVLAGRYRLPLPASDEEELVETRALDTASGQEVLVRQVPLPEVVDAELIEDSVGPAAAGRADDGVDAVVQRALDAARAAAAIPDHPRLDQVFDVFAEDGSLWVVSELVPARPLAALLRERPLSPYRGAEVAADILTALRALHAHGWAHRNITPRTVLVCEDGRIVLTGLASGAAEEALCGFDPLPPPPGWGEAPRPTGSPGPPPEAGYPGSAGGGNSARRRRGGGRALAQGGRLPRLPDPVPVPGSGFLPARPEIAASREGAGSAHDGGGNARPQDDYVVPPGGLGTGAAARGGPGGGVPPQRGAAPPGRRSGWPESAMGGEARSHGGVAAHGHADEGYGPGRAGSVAAAMQRARARAQEAARVVAGPEYADQIGADRGAGVGDGGDYGRSGGHEAGDRHSEGAPGPGEATYGGSLPGARPDASIAVPLPGGALGSSGLTKGSPDAAGQPAAPQPDAYADFEDDAPHAYRGPTTRLAAERARHARMTMVGAVTERWAPEQAGTVHEHWQLAPPVGPAADLWALGALLFRAVQGHSAYPEENVGELVQMVCSEPPAVAEECGALRPVVESLLRQDPTERPDFEELRGWLRSLIRTAPEPEIGSRTVTVPTVGPGRRPGAALGAGRSDPRRLPVLRRRGELVRRRRSEAPVPLHGKHRRGGGEREKKKRGRGPRSLGRTLIALVFLAMAAVIAYAVAFMPKAGENGSAGEQRRGAIGGARESASAAEPPAAAPGEGEDEGKKDDDGGKSAQQSPTGPDPADLPKGFELRKDRAGFELAVDKDWRRLGENDRGQVRYVGGDYELVVVPGRDTVAKYGKDPMAYQQDREPELAAYRDSSDWSTASGLRRIDVGERASAVGEFTWKDSSGRAVYARNAAMILDGRYHVVQVLGPESERKEISVLFEQATNTYRKIG</sequence>
<reference evidence="7 8" key="1">
    <citation type="submission" date="2020-02" db="EMBL/GenBank/DDBJ databases">
        <title>Whole-genome analyses of novel actinobacteria.</title>
        <authorList>
            <person name="Sahin N."/>
        </authorList>
    </citation>
    <scope>NUCLEOTIDE SEQUENCE [LARGE SCALE GENOMIC DNA]</scope>
    <source>
        <strain evidence="7 8">A7024</strain>
    </source>
</reference>
<dbReference type="GO" id="GO:0004674">
    <property type="term" value="F:protein serine/threonine kinase activity"/>
    <property type="evidence" value="ECO:0007669"/>
    <property type="project" value="UniProtKB-KW"/>
</dbReference>
<feature type="transmembrane region" description="Helical" evidence="5">
    <location>
        <begin position="680"/>
        <end position="701"/>
    </location>
</feature>
<protein>
    <submittedName>
        <fullName evidence="7">Serine/threonine protein kinase</fullName>
    </submittedName>
</protein>
<evidence type="ECO:0000256" key="5">
    <source>
        <dbReference type="SAM" id="Phobius"/>
    </source>
</evidence>
<feature type="compositionally biased region" description="Basic and acidic residues" evidence="4">
    <location>
        <begin position="398"/>
        <end position="408"/>
    </location>
</feature>
<organism evidence="7 8">
    <name type="scientific">Streptomyces coryli</name>
    <dbReference type="NCBI Taxonomy" id="1128680"/>
    <lineage>
        <taxon>Bacteria</taxon>
        <taxon>Bacillati</taxon>
        <taxon>Actinomycetota</taxon>
        <taxon>Actinomycetes</taxon>
        <taxon>Kitasatosporales</taxon>
        <taxon>Streptomycetaceae</taxon>
        <taxon>Streptomyces</taxon>
    </lineage>
</organism>
<keyword evidence="5" id="KW-0812">Transmembrane</keyword>
<evidence type="ECO:0000256" key="3">
    <source>
        <dbReference type="ARBA" id="ARBA00022840"/>
    </source>
</evidence>
<gene>
    <name evidence="7" type="ORF">G5C51_25805</name>
</gene>
<dbReference type="InterPro" id="IPR051931">
    <property type="entry name" value="PAK3-like"/>
</dbReference>
<proteinExistence type="inferred from homology"/>
<dbReference type="InterPro" id="IPR001245">
    <property type="entry name" value="Ser-Thr/Tyr_kinase_cat_dom"/>
</dbReference>
<dbReference type="SMART" id="SM00220">
    <property type="entry name" value="S_TKc"/>
    <property type="match status" value="1"/>
</dbReference>
<feature type="region of interest" description="Disordered" evidence="4">
    <location>
        <begin position="708"/>
        <end position="769"/>
    </location>
</feature>
<keyword evidence="7" id="KW-0418">Kinase</keyword>
<feature type="compositionally biased region" description="Pro residues" evidence="4">
    <location>
        <begin position="203"/>
        <end position="212"/>
    </location>
</feature>
<dbReference type="PANTHER" id="PTHR45832">
    <property type="entry name" value="SERINE/THREONINE-PROTEIN KINASE SAMKA-RELATED-RELATED"/>
    <property type="match status" value="1"/>
</dbReference>
<dbReference type="GO" id="GO:0005524">
    <property type="term" value="F:ATP binding"/>
    <property type="evidence" value="ECO:0007669"/>
    <property type="project" value="UniProtKB-KW"/>
</dbReference>
<name>A0A6G4U7E4_9ACTN</name>
<evidence type="ECO:0000256" key="2">
    <source>
        <dbReference type="ARBA" id="ARBA00022741"/>
    </source>
</evidence>
<dbReference type="PROSITE" id="PS50011">
    <property type="entry name" value="PROTEIN_KINASE_DOM"/>
    <property type="match status" value="1"/>
</dbReference>
<dbReference type="InterPro" id="IPR011009">
    <property type="entry name" value="Kinase-like_dom_sf"/>
</dbReference>
<dbReference type="PANTHER" id="PTHR45832:SF22">
    <property type="entry name" value="SERINE_THREONINE-PROTEIN KINASE SAMKA-RELATED"/>
    <property type="match status" value="1"/>
</dbReference>